<accession>A0A5C4T0I6</accession>
<dbReference type="InterPro" id="IPR036388">
    <property type="entry name" value="WH-like_DNA-bd_sf"/>
</dbReference>
<evidence type="ECO:0000256" key="2">
    <source>
        <dbReference type="ARBA" id="ARBA00022490"/>
    </source>
</evidence>
<keyword evidence="3" id="KW-0805">Transcription regulation</keyword>
<evidence type="ECO:0000313" key="8">
    <source>
        <dbReference type="Proteomes" id="UP000307943"/>
    </source>
</evidence>
<dbReference type="InterPro" id="IPR036390">
    <property type="entry name" value="WH_DNA-bd_sf"/>
</dbReference>
<dbReference type="SMART" id="SM00347">
    <property type="entry name" value="HTH_MARR"/>
    <property type="match status" value="1"/>
</dbReference>
<name>A0A5C4T0I6_9BACL</name>
<dbReference type="SUPFAM" id="SSF46785">
    <property type="entry name" value="Winged helix' DNA-binding domain"/>
    <property type="match status" value="1"/>
</dbReference>
<evidence type="ECO:0000256" key="1">
    <source>
        <dbReference type="ARBA" id="ARBA00004496"/>
    </source>
</evidence>
<proteinExistence type="predicted"/>
<dbReference type="PANTHER" id="PTHR33164:SF5">
    <property type="entry name" value="ORGANIC HYDROPEROXIDE RESISTANCE TRANSCRIPTIONAL REGULATOR"/>
    <property type="match status" value="1"/>
</dbReference>
<evidence type="ECO:0000256" key="3">
    <source>
        <dbReference type="ARBA" id="ARBA00023015"/>
    </source>
</evidence>
<keyword evidence="5" id="KW-0804">Transcription</keyword>
<dbReference type="Gene3D" id="1.10.10.10">
    <property type="entry name" value="Winged helix-like DNA-binding domain superfamily/Winged helix DNA-binding domain"/>
    <property type="match status" value="1"/>
</dbReference>
<dbReference type="RefSeq" id="WP_139606820.1">
    <property type="nucleotide sequence ID" value="NZ_VDCQ01000076.1"/>
</dbReference>
<dbReference type="GO" id="GO:0003677">
    <property type="term" value="F:DNA binding"/>
    <property type="evidence" value="ECO:0007669"/>
    <property type="project" value="UniProtKB-KW"/>
</dbReference>
<comment type="subcellular location">
    <subcellularLocation>
        <location evidence="1">Cytoplasm</location>
    </subcellularLocation>
</comment>
<sequence>MNRDDALRLDNQTCFALYACSREITKLYRPFLDELGITYTQYVALLALWEQDDVTVKQLGARLYLDSGTLTPLLKKMEAAGLVERVRDPSDERNVRIRLTGGGQKLKERAYEVPGKAFCRAGVPAEESEELRDRLAAFLRRIHQTTMEE</sequence>
<reference evidence="7 8" key="1">
    <citation type="submission" date="2019-05" db="EMBL/GenBank/DDBJ databases">
        <title>We sequenced the genome of Paenibacillus hemerocallicola KCTC 33185 for further insight into its adaptation and study the phylogeny of Paenibacillus.</title>
        <authorList>
            <person name="Narsing Rao M.P."/>
        </authorList>
    </citation>
    <scope>NUCLEOTIDE SEQUENCE [LARGE SCALE GENOMIC DNA]</scope>
    <source>
        <strain evidence="7 8">KCTC 33185</strain>
    </source>
</reference>
<evidence type="ECO:0000313" key="7">
    <source>
        <dbReference type="EMBL" id="TNJ61213.1"/>
    </source>
</evidence>
<evidence type="ECO:0000256" key="5">
    <source>
        <dbReference type="ARBA" id="ARBA00023163"/>
    </source>
</evidence>
<comment type="caution">
    <text evidence="7">The sequence shown here is derived from an EMBL/GenBank/DDBJ whole genome shotgun (WGS) entry which is preliminary data.</text>
</comment>
<keyword evidence="4" id="KW-0238">DNA-binding</keyword>
<dbReference type="OrthoDB" id="9806864at2"/>
<dbReference type="Pfam" id="PF01047">
    <property type="entry name" value="MarR"/>
    <property type="match status" value="1"/>
</dbReference>
<dbReference type="FunFam" id="1.10.10.10:FF:000163">
    <property type="entry name" value="MarR family transcriptional regulator"/>
    <property type="match status" value="1"/>
</dbReference>
<dbReference type="PROSITE" id="PS50995">
    <property type="entry name" value="HTH_MARR_2"/>
    <property type="match status" value="1"/>
</dbReference>
<dbReference type="InterPro" id="IPR039422">
    <property type="entry name" value="MarR/SlyA-like"/>
</dbReference>
<dbReference type="InterPro" id="IPR000835">
    <property type="entry name" value="HTH_MarR-typ"/>
</dbReference>
<evidence type="ECO:0000256" key="4">
    <source>
        <dbReference type="ARBA" id="ARBA00023125"/>
    </source>
</evidence>
<dbReference type="GO" id="GO:0003700">
    <property type="term" value="F:DNA-binding transcription factor activity"/>
    <property type="evidence" value="ECO:0007669"/>
    <property type="project" value="InterPro"/>
</dbReference>
<protein>
    <submittedName>
        <fullName evidence="7">MarR family transcriptional regulator</fullName>
    </submittedName>
</protein>
<dbReference type="Proteomes" id="UP000307943">
    <property type="component" value="Unassembled WGS sequence"/>
</dbReference>
<dbReference type="GO" id="GO:0005737">
    <property type="term" value="C:cytoplasm"/>
    <property type="evidence" value="ECO:0007669"/>
    <property type="project" value="UniProtKB-SubCell"/>
</dbReference>
<keyword evidence="2" id="KW-0963">Cytoplasm</keyword>
<evidence type="ECO:0000259" key="6">
    <source>
        <dbReference type="PROSITE" id="PS50995"/>
    </source>
</evidence>
<gene>
    <name evidence="7" type="ORF">FE784_34600</name>
</gene>
<dbReference type="EMBL" id="VDCQ01000076">
    <property type="protein sequence ID" value="TNJ61213.1"/>
    <property type="molecule type" value="Genomic_DNA"/>
</dbReference>
<dbReference type="PANTHER" id="PTHR33164">
    <property type="entry name" value="TRANSCRIPTIONAL REGULATOR, MARR FAMILY"/>
    <property type="match status" value="1"/>
</dbReference>
<feature type="domain" description="HTH marR-type" evidence="6">
    <location>
        <begin position="10"/>
        <end position="144"/>
    </location>
</feature>
<dbReference type="AlphaFoldDB" id="A0A5C4T0I6"/>
<keyword evidence="8" id="KW-1185">Reference proteome</keyword>
<organism evidence="7 8">
    <name type="scientific">Paenibacillus hemerocallicola</name>
    <dbReference type="NCBI Taxonomy" id="1172614"/>
    <lineage>
        <taxon>Bacteria</taxon>
        <taxon>Bacillati</taxon>
        <taxon>Bacillota</taxon>
        <taxon>Bacilli</taxon>
        <taxon>Bacillales</taxon>
        <taxon>Paenibacillaceae</taxon>
        <taxon>Paenibacillus</taxon>
    </lineage>
</organism>
<dbReference type="GO" id="GO:0006950">
    <property type="term" value="P:response to stress"/>
    <property type="evidence" value="ECO:0007669"/>
    <property type="project" value="TreeGrafter"/>
</dbReference>
<dbReference type="PRINTS" id="PR00598">
    <property type="entry name" value="HTHMARR"/>
</dbReference>